<evidence type="ECO:0000256" key="7">
    <source>
        <dbReference type="ARBA" id="ARBA00022840"/>
    </source>
</evidence>
<dbReference type="OrthoDB" id="5132116at2759"/>
<dbReference type="InterPro" id="IPR004000">
    <property type="entry name" value="Actin"/>
</dbReference>
<evidence type="ECO:0000256" key="5">
    <source>
        <dbReference type="ARBA" id="ARBA00022741"/>
    </source>
</evidence>
<keyword evidence="12" id="KW-1185">Reference proteome</keyword>
<dbReference type="GO" id="GO:0048767">
    <property type="term" value="P:root hair elongation"/>
    <property type="evidence" value="ECO:0007669"/>
    <property type="project" value="UniProtKB-ARBA"/>
</dbReference>
<evidence type="ECO:0000256" key="4">
    <source>
        <dbReference type="ARBA" id="ARBA00022490"/>
    </source>
</evidence>
<dbReference type="GO" id="GO:0016787">
    <property type="term" value="F:hydrolase activity"/>
    <property type="evidence" value="ECO:0007669"/>
    <property type="project" value="UniProtKB-KW"/>
</dbReference>
<name>A0A2G2WGR0_CAPBA</name>
<dbReference type="GO" id="GO:0005856">
    <property type="term" value="C:cytoskeleton"/>
    <property type="evidence" value="ECO:0007669"/>
    <property type="project" value="UniProtKB-SubCell"/>
</dbReference>
<reference evidence="11 12" key="1">
    <citation type="journal article" date="2017" name="Genome Biol.">
        <title>New reference genome sequences of hot pepper reveal the massive evolution of plant disease-resistance genes by retroduplication.</title>
        <authorList>
            <person name="Kim S."/>
            <person name="Park J."/>
            <person name="Yeom S.I."/>
            <person name="Kim Y.M."/>
            <person name="Seo E."/>
            <person name="Kim K.T."/>
            <person name="Kim M.S."/>
            <person name="Lee J.M."/>
            <person name="Cheong K."/>
            <person name="Shin H.S."/>
            <person name="Kim S.B."/>
            <person name="Han K."/>
            <person name="Lee J."/>
            <person name="Park M."/>
            <person name="Lee H.A."/>
            <person name="Lee H.Y."/>
            <person name="Lee Y."/>
            <person name="Oh S."/>
            <person name="Lee J.H."/>
            <person name="Choi E."/>
            <person name="Choi E."/>
            <person name="Lee S.E."/>
            <person name="Jeon J."/>
            <person name="Kim H."/>
            <person name="Choi G."/>
            <person name="Song H."/>
            <person name="Lee J."/>
            <person name="Lee S.C."/>
            <person name="Kwon J.K."/>
            <person name="Lee H.Y."/>
            <person name="Koo N."/>
            <person name="Hong Y."/>
            <person name="Kim R.W."/>
            <person name="Kang W.H."/>
            <person name="Huh J.H."/>
            <person name="Kang B.C."/>
            <person name="Yang T.J."/>
            <person name="Lee Y.H."/>
            <person name="Bennetzen J.L."/>
            <person name="Choi D."/>
        </authorList>
    </citation>
    <scope>NUCLEOTIDE SEQUENCE [LARGE SCALE GENOMIC DNA]</scope>
    <source>
        <strain evidence="12">cv. PBC81</strain>
    </source>
</reference>
<dbReference type="InterPro" id="IPR043129">
    <property type="entry name" value="ATPase_NBD"/>
</dbReference>
<comment type="function">
    <text evidence="1">Actins are highly conserved proteins that are involved in various types of cell motility and are ubiquitously expressed in all eukaryotic cells. Essential component of cell cytoskeleton; plays an important role in cytoplasmic streaming, cell shape determination, cell division, organelle movement and extension growth.</text>
</comment>
<dbReference type="InterPro" id="IPR004001">
    <property type="entry name" value="Actin_CS"/>
</dbReference>
<dbReference type="FunFam" id="3.30.420.40:FF:000404">
    <property type="entry name" value="Major actin"/>
    <property type="match status" value="1"/>
</dbReference>
<evidence type="ECO:0000256" key="1">
    <source>
        <dbReference type="ARBA" id="ARBA00003780"/>
    </source>
</evidence>
<keyword evidence="4" id="KW-0963">Cytoplasm</keyword>
<protein>
    <submittedName>
        <fullName evidence="11">Actin-1</fullName>
    </submittedName>
</protein>
<proteinExistence type="inferred from homology"/>
<accession>A0A2G2WGR0</accession>
<evidence type="ECO:0000313" key="12">
    <source>
        <dbReference type="Proteomes" id="UP000224567"/>
    </source>
</evidence>
<keyword evidence="6" id="KW-0378">Hydrolase</keyword>
<organism evidence="11 12">
    <name type="scientific">Capsicum baccatum</name>
    <name type="common">Peruvian pepper</name>
    <dbReference type="NCBI Taxonomy" id="33114"/>
    <lineage>
        <taxon>Eukaryota</taxon>
        <taxon>Viridiplantae</taxon>
        <taxon>Streptophyta</taxon>
        <taxon>Embryophyta</taxon>
        <taxon>Tracheophyta</taxon>
        <taxon>Spermatophyta</taxon>
        <taxon>Magnoliopsida</taxon>
        <taxon>eudicotyledons</taxon>
        <taxon>Gunneridae</taxon>
        <taxon>Pentapetalae</taxon>
        <taxon>asterids</taxon>
        <taxon>lamiids</taxon>
        <taxon>Solanales</taxon>
        <taxon>Solanaceae</taxon>
        <taxon>Solanoideae</taxon>
        <taxon>Capsiceae</taxon>
        <taxon>Capsicum</taxon>
    </lineage>
</organism>
<gene>
    <name evidence="11" type="ORF">CQW23_13579</name>
</gene>
<keyword evidence="5" id="KW-0547">Nucleotide-binding</keyword>
<evidence type="ECO:0000256" key="9">
    <source>
        <dbReference type="ARBA" id="ARBA00049360"/>
    </source>
</evidence>
<comment type="subcellular location">
    <subcellularLocation>
        <location evidence="2">Cytoplasm</location>
        <location evidence="2">Cytoskeleton</location>
    </subcellularLocation>
</comment>
<evidence type="ECO:0000256" key="3">
    <source>
        <dbReference type="ARBA" id="ARBA00006752"/>
    </source>
</evidence>
<evidence type="ECO:0000256" key="2">
    <source>
        <dbReference type="ARBA" id="ARBA00004245"/>
    </source>
</evidence>
<dbReference type="AlphaFoldDB" id="A0A2G2WGR0"/>
<dbReference type="Gene3D" id="3.90.640.10">
    <property type="entry name" value="Actin, Chain A, domain 4"/>
    <property type="match status" value="1"/>
</dbReference>
<evidence type="ECO:0000256" key="6">
    <source>
        <dbReference type="ARBA" id="ARBA00022801"/>
    </source>
</evidence>
<dbReference type="Pfam" id="PF00022">
    <property type="entry name" value="Actin"/>
    <property type="match status" value="1"/>
</dbReference>
<dbReference type="EMBL" id="MLFT02000006">
    <property type="protein sequence ID" value="PHT44421.1"/>
    <property type="molecule type" value="Genomic_DNA"/>
</dbReference>
<dbReference type="PROSITE" id="PS00432">
    <property type="entry name" value="ACTINS_2"/>
    <property type="match status" value="1"/>
</dbReference>
<keyword evidence="7" id="KW-0067">ATP-binding</keyword>
<dbReference type="Gene3D" id="3.30.420.40">
    <property type="match status" value="2"/>
</dbReference>
<comment type="caution">
    <text evidence="11">The sequence shown here is derived from an EMBL/GenBank/DDBJ whole genome shotgun (WGS) entry which is preliminary data.</text>
</comment>
<dbReference type="PRINTS" id="PR00190">
    <property type="entry name" value="ACTIN"/>
</dbReference>
<dbReference type="GO" id="GO:0005524">
    <property type="term" value="F:ATP binding"/>
    <property type="evidence" value="ECO:0007669"/>
    <property type="project" value="UniProtKB-KW"/>
</dbReference>
<dbReference type="SUPFAM" id="SSF53067">
    <property type="entry name" value="Actin-like ATPase domain"/>
    <property type="match status" value="2"/>
</dbReference>
<keyword evidence="8" id="KW-0206">Cytoskeleton</keyword>
<sequence length="374" mass="41772">MADHEMEFQTLVIDNGTGMTKVGFAGDDSPRGVFPTIVGHPRHAGVMVAMGRRDAYVGYEAQCKRGILTLKYPVKHGLITNWDDMEKLWHHTFYSELCVAPEEHPVLLTEAPFNPSANREKMTQIIFETFNIPAMYAANKAVLSVFANGRTTGIVVDSGDDVTHAVPVYEGHVLPRAISQLVLGGRDLTDHLIRDLSCVLSWYDRDMICDMKETIAYIALDFEHEIDKAKTCSKSVEKGFELPDGQVINIGTQRFRCPEVLFQPSLLGMEETGIHEKAYNSIMRCDDDIRKELFANIVLSGGSTMFPGIAKRMSKEITALAPSRTKIKVIAPPERKYSTWIGGSIFASLDTFQKMWIAKAEYDESGPAIIQRMC</sequence>
<dbReference type="FunFam" id="3.30.420.40:FF:000058">
    <property type="entry name" value="Putative actin-related protein 5"/>
    <property type="match status" value="1"/>
</dbReference>
<dbReference type="PANTHER" id="PTHR11937">
    <property type="entry name" value="ACTIN"/>
    <property type="match status" value="1"/>
</dbReference>
<evidence type="ECO:0000313" key="11">
    <source>
        <dbReference type="EMBL" id="PHT44421.1"/>
    </source>
</evidence>
<dbReference type="PROSITE" id="PS01132">
    <property type="entry name" value="ACTINS_ACT_LIKE"/>
    <property type="match status" value="1"/>
</dbReference>
<comment type="catalytic activity">
    <reaction evidence="9">
        <text>ATP + H2O = ADP + phosphate + H(+)</text>
        <dbReference type="Rhea" id="RHEA:13065"/>
        <dbReference type="ChEBI" id="CHEBI:15377"/>
        <dbReference type="ChEBI" id="CHEBI:15378"/>
        <dbReference type="ChEBI" id="CHEBI:30616"/>
        <dbReference type="ChEBI" id="CHEBI:43474"/>
        <dbReference type="ChEBI" id="CHEBI:456216"/>
    </reaction>
</comment>
<dbReference type="FunFam" id="3.30.420.40:FF:000291">
    <property type="entry name" value="Actin, alpha skeletal muscle"/>
    <property type="match status" value="1"/>
</dbReference>
<dbReference type="STRING" id="33114.A0A2G2WGR0"/>
<evidence type="ECO:0000256" key="8">
    <source>
        <dbReference type="ARBA" id="ARBA00023212"/>
    </source>
</evidence>
<comment type="similarity">
    <text evidence="3 10">Belongs to the actin family.</text>
</comment>
<dbReference type="InterPro" id="IPR020902">
    <property type="entry name" value="Actin/actin-like_CS"/>
</dbReference>
<evidence type="ECO:0000256" key="10">
    <source>
        <dbReference type="RuleBase" id="RU000487"/>
    </source>
</evidence>
<reference evidence="12" key="2">
    <citation type="journal article" date="2017" name="J. Anim. Genet.">
        <title>Multiple reference genome sequences of hot pepper reveal the massive evolution of plant disease resistance genes by retroduplication.</title>
        <authorList>
            <person name="Kim S."/>
            <person name="Park J."/>
            <person name="Yeom S.-I."/>
            <person name="Kim Y.-M."/>
            <person name="Seo E."/>
            <person name="Kim K.-T."/>
            <person name="Kim M.-S."/>
            <person name="Lee J.M."/>
            <person name="Cheong K."/>
            <person name="Shin H.-S."/>
            <person name="Kim S.-B."/>
            <person name="Han K."/>
            <person name="Lee J."/>
            <person name="Park M."/>
            <person name="Lee H.-A."/>
            <person name="Lee H.-Y."/>
            <person name="Lee Y."/>
            <person name="Oh S."/>
            <person name="Lee J.H."/>
            <person name="Choi E."/>
            <person name="Choi E."/>
            <person name="Lee S.E."/>
            <person name="Jeon J."/>
            <person name="Kim H."/>
            <person name="Choi G."/>
            <person name="Song H."/>
            <person name="Lee J."/>
            <person name="Lee S.-C."/>
            <person name="Kwon J.-K."/>
            <person name="Lee H.-Y."/>
            <person name="Koo N."/>
            <person name="Hong Y."/>
            <person name="Kim R.W."/>
            <person name="Kang W.-H."/>
            <person name="Huh J.H."/>
            <person name="Kang B.-C."/>
            <person name="Yang T.-J."/>
            <person name="Lee Y.-H."/>
            <person name="Bennetzen J.L."/>
            <person name="Choi D."/>
        </authorList>
    </citation>
    <scope>NUCLEOTIDE SEQUENCE [LARGE SCALE GENOMIC DNA]</scope>
    <source>
        <strain evidence="12">cv. PBC81</strain>
    </source>
</reference>
<dbReference type="Proteomes" id="UP000224567">
    <property type="component" value="Unassembled WGS sequence"/>
</dbReference>
<dbReference type="SMART" id="SM00268">
    <property type="entry name" value="ACTIN"/>
    <property type="match status" value="1"/>
</dbReference>